<dbReference type="KEGG" id="aarg:Aargi30884_16160"/>
<dbReference type="Proteomes" id="UP000464754">
    <property type="component" value="Chromosome"/>
</dbReference>
<proteinExistence type="predicted"/>
<sequence>MDISKTVSLIFMLLVFATLIQFLVNRLKAILGAKVMKYLPADVLAAFLGILFALMFGIDVFKYFGLSTSIPYVGCLISGLIISAGAPAIHELITSIREQRKALESNKEAN</sequence>
<dbReference type="RefSeq" id="WP_163051995.1">
    <property type="nucleotide sequence ID" value="NZ_AP019695.1"/>
</dbReference>
<evidence type="ECO:0000313" key="3">
    <source>
        <dbReference type="Proteomes" id="UP000464754"/>
    </source>
</evidence>
<keyword evidence="1" id="KW-0812">Transmembrane</keyword>
<keyword evidence="1" id="KW-0472">Membrane</keyword>
<feature type="transmembrane region" description="Helical" evidence="1">
    <location>
        <begin position="39"/>
        <end position="58"/>
    </location>
</feature>
<evidence type="ECO:0000256" key="1">
    <source>
        <dbReference type="SAM" id="Phobius"/>
    </source>
</evidence>
<dbReference type="AlphaFoldDB" id="A0A6N4TIV6"/>
<name>A0A6N4TIV6_9FIRM</name>
<organism evidence="2 3">
    <name type="scientific">Amedibacterium intestinale</name>
    <dbReference type="NCBI Taxonomy" id="2583452"/>
    <lineage>
        <taxon>Bacteria</taxon>
        <taxon>Bacillati</taxon>
        <taxon>Bacillota</taxon>
        <taxon>Erysipelotrichia</taxon>
        <taxon>Erysipelotrichales</taxon>
        <taxon>Erysipelotrichaceae</taxon>
        <taxon>Amedibacterium</taxon>
    </lineage>
</organism>
<accession>A0A6N4TIV6</accession>
<feature type="transmembrane region" description="Helical" evidence="1">
    <location>
        <begin position="6"/>
        <end position="27"/>
    </location>
</feature>
<reference evidence="3" key="1">
    <citation type="submission" date="2019-05" db="EMBL/GenBank/DDBJ databases">
        <title>Complete genome sequencing of Absiella argi strain JCM 30884.</title>
        <authorList>
            <person name="Sakamoto M."/>
            <person name="Murakami T."/>
            <person name="Mori H."/>
        </authorList>
    </citation>
    <scope>NUCLEOTIDE SEQUENCE [LARGE SCALE GENOMIC DNA]</scope>
    <source>
        <strain evidence="3">JCM 30884</strain>
    </source>
</reference>
<feature type="transmembrane region" description="Helical" evidence="1">
    <location>
        <begin position="70"/>
        <end position="93"/>
    </location>
</feature>
<protein>
    <submittedName>
        <fullName evidence="2">Uncharacterized protein</fullName>
    </submittedName>
</protein>
<keyword evidence="1" id="KW-1133">Transmembrane helix</keyword>
<evidence type="ECO:0000313" key="2">
    <source>
        <dbReference type="EMBL" id="BBK22713.1"/>
    </source>
</evidence>
<gene>
    <name evidence="2" type="ORF">Aargi30884_16160</name>
</gene>
<dbReference type="EMBL" id="AP019695">
    <property type="protein sequence ID" value="BBK22713.1"/>
    <property type="molecule type" value="Genomic_DNA"/>
</dbReference>
<keyword evidence="3" id="KW-1185">Reference proteome</keyword>